<reference evidence="2 3" key="1">
    <citation type="submission" date="2015-12" db="EMBL/GenBank/DDBJ databases">
        <title>Draft genome sequence of Moniliophthora roreri, the causal agent of frosty pod rot of cacao.</title>
        <authorList>
            <person name="Aime M.C."/>
            <person name="Diaz-Valderrama J.R."/>
            <person name="Kijpornyongpan T."/>
            <person name="Phillips-Mora W."/>
        </authorList>
    </citation>
    <scope>NUCLEOTIDE SEQUENCE [LARGE SCALE GENOMIC DNA]</scope>
    <source>
        <strain evidence="2 3">MCA 2952</strain>
    </source>
</reference>
<accession>A0A0W0GBK1</accession>
<dbReference type="EMBL" id="LATX01000556">
    <property type="protein sequence ID" value="KTB45936.1"/>
    <property type="molecule type" value="Genomic_DNA"/>
</dbReference>
<protein>
    <submittedName>
        <fullName evidence="2">Uncharacterized protein</fullName>
    </submittedName>
</protein>
<feature type="compositionally biased region" description="Basic and acidic residues" evidence="1">
    <location>
        <begin position="27"/>
        <end position="47"/>
    </location>
</feature>
<feature type="region of interest" description="Disordered" evidence="1">
    <location>
        <begin position="27"/>
        <end position="55"/>
    </location>
</feature>
<proteinExistence type="predicted"/>
<comment type="caution">
    <text evidence="2">The sequence shown here is derived from an EMBL/GenBank/DDBJ whole genome shotgun (WGS) entry which is preliminary data.</text>
</comment>
<sequence>MHENGPKVKVFRLDTAKFHFLGDYPRSIKEDGPTDSHSTLHTEVEHKTSKKRYQHTSKHHFEGQLARMDQRKEIEVHKILGINDQEPLPAPDIKKHYQMARGERYGVRLSDMARLAQSDHTARFFVPKLKDHVLHRFYGPDSSTQYTEDDRSKLFFHNGKIYQHKKLRIHFDTYDLRHRQDSVNPRNHADIIMLNSEADNNPDAHPYLYARVLGVFHMTVTIRGDPKADTHNIERRFEFLWVRWYQLDTDYKSGFQFRRLHHLYFPEASDEGSFDFVDPNDVIRGIHLIPGFSHGADSQQWDRLQPDSVARQLHVLNLEGQKEREESDWEYYYINMFVDRDMFMRFRGGGIGHREFKKYMGQFEHDSGLHDQVLPEYDSDGEEITVKDNAMDIDEQDEQFHANPVGNNDTEEESDSNGSGSDSDFEDINEESDDDGDTPYREDSPGQGTL</sequence>
<feature type="compositionally biased region" description="Acidic residues" evidence="1">
    <location>
        <begin position="423"/>
        <end position="437"/>
    </location>
</feature>
<dbReference type="AlphaFoldDB" id="A0A0W0GBK1"/>
<dbReference type="Proteomes" id="UP000054988">
    <property type="component" value="Unassembled WGS sequence"/>
</dbReference>
<name>A0A0W0GBK1_MONRR</name>
<feature type="region of interest" description="Disordered" evidence="1">
    <location>
        <begin position="396"/>
        <end position="450"/>
    </location>
</feature>
<evidence type="ECO:0000313" key="3">
    <source>
        <dbReference type="Proteomes" id="UP000054988"/>
    </source>
</evidence>
<evidence type="ECO:0000313" key="2">
    <source>
        <dbReference type="EMBL" id="KTB45936.1"/>
    </source>
</evidence>
<gene>
    <name evidence="2" type="ORF">WG66_1480</name>
</gene>
<evidence type="ECO:0000256" key="1">
    <source>
        <dbReference type="SAM" id="MobiDB-lite"/>
    </source>
</evidence>
<organism evidence="2 3">
    <name type="scientific">Moniliophthora roreri</name>
    <name type="common">Frosty pod rot fungus</name>
    <name type="synonym">Monilia roreri</name>
    <dbReference type="NCBI Taxonomy" id="221103"/>
    <lineage>
        <taxon>Eukaryota</taxon>
        <taxon>Fungi</taxon>
        <taxon>Dikarya</taxon>
        <taxon>Basidiomycota</taxon>
        <taxon>Agaricomycotina</taxon>
        <taxon>Agaricomycetes</taxon>
        <taxon>Agaricomycetidae</taxon>
        <taxon>Agaricales</taxon>
        <taxon>Marasmiineae</taxon>
        <taxon>Marasmiaceae</taxon>
        <taxon>Moniliophthora</taxon>
    </lineage>
</organism>